<feature type="transmembrane region" description="Helical" evidence="1">
    <location>
        <begin position="37"/>
        <end position="60"/>
    </location>
</feature>
<evidence type="ECO:0000313" key="2">
    <source>
        <dbReference type="EMBL" id="PJZ75311.1"/>
    </source>
</evidence>
<keyword evidence="1" id="KW-0812">Transmembrane</keyword>
<dbReference type="EMBL" id="NPEA01000016">
    <property type="protein sequence ID" value="PJZ75311.1"/>
    <property type="molecule type" value="Genomic_DNA"/>
</dbReference>
<proteinExistence type="predicted"/>
<keyword evidence="1" id="KW-1133">Transmembrane helix</keyword>
<reference evidence="2 3" key="1">
    <citation type="submission" date="2017-07" db="EMBL/GenBank/DDBJ databases">
        <title>Leptospira spp. isolated from tropical soils.</title>
        <authorList>
            <person name="Thibeaux R."/>
            <person name="Iraola G."/>
            <person name="Ferres I."/>
            <person name="Bierque E."/>
            <person name="Girault D."/>
            <person name="Soupe-Gilbert M.-E."/>
            <person name="Picardeau M."/>
            <person name="Goarant C."/>
        </authorList>
    </citation>
    <scope>NUCLEOTIDE SEQUENCE [LARGE SCALE GENOMIC DNA]</scope>
    <source>
        <strain evidence="2 3">ES4-C-A1</strain>
    </source>
</reference>
<comment type="caution">
    <text evidence="2">The sequence shown here is derived from an EMBL/GenBank/DDBJ whole genome shotgun (WGS) entry which is preliminary data.</text>
</comment>
<feature type="transmembrane region" description="Helical" evidence="1">
    <location>
        <begin position="66"/>
        <end position="86"/>
    </location>
</feature>
<protein>
    <submittedName>
        <fullName evidence="2">Uncharacterized protein</fullName>
    </submittedName>
</protein>
<name>A0A2M9ZTK8_9LEPT</name>
<dbReference type="OrthoDB" id="8082231at2"/>
<accession>A0A2M9ZTK8</accession>
<gene>
    <name evidence="2" type="ORF">CH365_19505</name>
</gene>
<evidence type="ECO:0000313" key="3">
    <source>
        <dbReference type="Proteomes" id="UP000231843"/>
    </source>
</evidence>
<dbReference type="RefSeq" id="WP_100770222.1">
    <property type="nucleotide sequence ID" value="NZ_NPEA01000016.1"/>
</dbReference>
<organism evidence="2 3">
    <name type="scientific">Leptospira neocaledonica</name>
    <dbReference type="NCBI Taxonomy" id="2023192"/>
    <lineage>
        <taxon>Bacteria</taxon>
        <taxon>Pseudomonadati</taxon>
        <taxon>Spirochaetota</taxon>
        <taxon>Spirochaetia</taxon>
        <taxon>Leptospirales</taxon>
        <taxon>Leptospiraceae</taxon>
        <taxon>Leptospira</taxon>
    </lineage>
</organism>
<keyword evidence="1" id="KW-0472">Membrane</keyword>
<evidence type="ECO:0000256" key="1">
    <source>
        <dbReference type="SAM" id="Phobius"/>
    </source>
</evidence>
<dbReference type="AlphaFoldDB" id="A0A2M9ZTK8"/>
<dbReference type="Proteomes" id="UP000231843">
    <property type="component" value="Unassembled WGS sequence"/>
</dbReference>
<sequence>MAIEKIGMRRSKIEYLGDRIQITIPSRKNWLSIILQTFWLGGWLFGEIMVPAFLFVGPILSLEKLFMLLWLAIWTIGGGYVIYNIFWSLVGKEIITFSYDRLKIEKKIFQINFVKVYSMMDASDFRISTSSPSNAWYYRNYPPYLTGLISFDYGMKTIKFATEIDEAEAKYLLEEMQKNGFISA</sequence>
<keyword evidence="3" id="KW-1185">Reference proteome</keyword>